<feature type="transmembrane region" description="Helical" evidence="1">
    <location>
        <begin position="215"/>
        <end position="233"/>
    </location>
</feature>
<comment type="caution">
    <text evidence="2">The sequence shown here is derived from an EMBL/GenBank/DDBJ whole genome shotgun (WGS) entry which is preliminary data.</text>
</comment>
<feature type="transmembrane region" description="Helical" evidence="1">
    <location>
        <begin position="502"/>
        <end position="523"/>
    </location>
</feature>
<feature type="transmembrane region" description="Helical" evidence="1">
    <location>
        <begin position="288"/>
        <end position="307"/>
    </location>
</feature>
<name>A0ABD5ZQE0_9EURY</name>
<dbReference type="AlphaFoldDB" id="A0ABD5ZQE0"/>
<organism evidence="2 3">
    <name type="scientific">Halosegnis marinus</name>
    <dbReference type="NCBI Taxonomy" id="3034023"/>
    <lineage>
        <taxon>Archaea</taxon>
        <taxon>Methanobacteriati</taxon>
        <taxon>Methanobacteriota</taxon>
        <taxon>Stenosarchaea group</taxon>
        <taxon>Halobacteria</taxon>
        <taxon>Halobacteriales</taxon>
        <taxon>Natronomonadaceae</taxon>
        <taxon>Halosegnis</taxon>
    </lineage>
</organism>
<feature type="transmembrane region" description="Helical" evidence="1">
    <location>
        <begin position="313"/>
        <end position="331"/>
    </location>
</feature>
<proteinExistence type="predicted"/>
<evidence type="ECO:0000256" key="1">
    <source>
        <dbReference type="SAM" id="Phobius"/>
    </source>
</evidence>
<accession>A0ABD5ZQE0</accession>
<dbReference type="RefSeq" id="WP_276233943.1">
    <property type="nucleotide sequence ID" value="NZ_CP119802.1"/>
</dbReference>
<dbReference type="EMBL" id="JBHTAP010000001">
    <property type="protein sequence ID" value="MFC7235802.1"/>
    <property type="molecule type" value="Genomic_DNA"/>
</dbReference>
<gene>
    <name evidence="2" type="ORF">ACFQJ4_10790</name>
</gene>
<feature type="transmembrane region" description="Helical" evidence="1">
    <location>
        <begin position="535"/>
        <end position="560"/>
    </location>
</feature>
<protein>
    <submittedName>
        <fullName evidence="2">Type II secretion system protein</fullName>
    </submittedName>
</protein>
<keyword evidence="1" id="KW-0472">Membrane</keyword>
<evidence type="ECO:0000313" key="3">
    <source>
        <dbReference type="Proteomes" id="UP001596398"/>
    </source>
</evidence>
<feature type="transmembrane region" description="Helical" evidence="1">
    <location>
        <begin position="245"/>
        <end position="267"/>
    </location>
</feature>
<evidence type="ECO:0000313" key="2">
    <source>
        <dbReference type="EMBL" id="MFC7235802.1"/>
    </source>
</evidence>
<keyword evidence="3" id="KW-1185">Reference proteome</keyword>
<feature type="transmembrane region" description="Helical" evidence="1">
    <location>
        <begin position="468"/>
        <end position="490"/>
    </location>
</feature>
<keyword evidence="1" id="KW-1133">Transmembrane helix</keyword>
<dbReference type="Proteomes" id="UP001596398">
    <property type="component" value="Unassembled WGS sequence"/>
</dbReference>
<sequence>MSLLGALARLAPAEPEPTADLAVALRLLGRSDTATYRRAADGLAVTVGGVGLLATALAPTRLRPAVLLVAVALALGGREVALRGPKLAAGALRRRALGTAPWLVCRAAMRLRVTPTREAAAAFAARDPAGPLDRGLAASVRRARGTGDAGFGDFLDRWGDRFPPLRRGLRLLESAAEAPADERDRGIDRALDAVLAGVRERAAGDAAALRGPVTAVYAFGVLLPLAFVAALPATRVAGLPVSVPVVVAVYDLALPLGLLVASAWLVANRPVAFPATPVPRDHPDVPDAPWGALAAGVAVAACAWVVAPRLLPAWTPPVAAAGFGVGTALVFRFRPYREVRAEVRAVEEGLPDALYAVGRRVADGDPVETALVAAGAESDTPAAALLAEAADRGSALGVGVRDSLLGEHGAVGDLPSRRVADAARLFADAAREGRPAGPALVAAGEHLADLARVEREARRSVRHATGTIGNTAAVFGPLVGGVTVALAGRVGGSEFGEALPQGPLAVAVGGYVLLLAVLLTALATGLERGFDRALVGYRVGLALLAATATYLAAVVAGGLVA</sequence>
<dbReference type="GeneID" id="79267500"/>
<keyword evidence="1" id="KW-0812">Transmembrane</keyword>
<reference evidence="2 3" key="1">
    <citation type="journal article" date="2019" name="Int. J. Syst. Evol. Microbiol.">
        <title>The Global Catalogue of Microorganisms (GCM) 10K type strain sequencing project: providing services to taxonomists for standard genome sequencing and annotation.</title>
        <authorList>
            <consortium name="The Broad Institute Genomics Platform"/>
            <consortium name="The Broad Institute Genome Sequencing Center for Infectious Disease"/>
            <person name="Wu L."/>
            <person name="Ma J."/>
        </authorList>
    </citation>
    <scope>NUCLEOTIDE SEQUENCE [LARGE SCALE GENOMIC DNA]</scope>
    <source>
        <strain evidence="2 3">DT85</strain>
    </source>
</reference>